<dbReference type="InterPro" id="IPR015883">
    <property type="entry name" value="Glyco_hydro_20_cat"/>
</dbReference>
<dbReference type="InterPro" id="IPR017853">
    <property type="entry name" value="GH"/>
</dbReference>
<dbReference type="AlphaFoldDB" id="A0A9X3BHH7"/>
<dbReference type="Pfam" id="PF13290">
    <property type="entry name" value="CHB_HEX_C_1"/>
    <property type="match status" value="1"/>
</dbReference>
<dbReference type="EMBL" id="JAOTIF010000003">
    <property type="protein sequence ID" value="MCU7548798.1"/>
    <property type="molecule type" value="Genomic_DNA"/>
</dbReference>
<accession>A0A9X3BHH7</accession>
<sequence length="612" mass="68952">MVLISHQTFAQLSIIPKPAEVIMPSTTGSFVLTPQTILIVSQANLQPSADFLNEYLKQLYGFGLKTSKKPIASNAVYLGLKKDKGANGEYSMDVNKESISIEGADESGVFYGMQTLLQLMPAQKDASLSIPFVRINDAPRYQYRGIMLDVSRHFFPVDFVKKYIDYAAFHKLNRLHWHLTEDQGWRIEIKKYPQLTQKGAWRNGTIIGNYPGTGNDNKRYGGFYTQKEIKDIIQYAAKRYITIVPEIEMPGHASAAIAAFPSLSCFPDEPTKIFKNASQVSQQSGGKKVQETWGVHDDVFCAGNDSVFTVLQGVLDEVMTLFPSQYIHIGGDECPKSNWKKCARCQKVIKDNNLKDEHELQSYFIQRIEKYINSKGKTLVGWDEILEGGLAPNAVVMSWRGEKGGIEAAKQRHDVIMTPNSHLYFDHFQGKPSDEPMAIGGYLTLERVYSYNPTPAALTAEEAKHVQGVQANLWTEYIPTTEKVEYMTMPRLAALSEVAWTRPELKNWEDFKQRMEQQYQRYDAKGINYAKSVYNVRQTIVLESSASKATVTFATDSFAPQIYYTLDGAEPNTSAKLYTKPFELRKSSIIKAATFKDGKQVGKTSVQQVVIN</sequence>
<dbReference type="Gene3D" id="3.20.20.80">
    <property type="entry name" value="Glycosidases"/>
    <property type="match status" value="1"/>
</dbReference>
<feature type="domain" description="Beta-hexosaminidase bacterial type N-terminal" evidence="8">
    <location>
        <begin position="12"/>
        <end position="138"/>
    </location>
</feature>
<dbReference type="GO" id="GO:0030203">
    <property type="term" value="P:glycosaminoglycan metabolic process"/>
    <property type="evidence" value="ECO:0007669"/>
    <property type="project" value="TreeGrafter"/>
</dbReference>
<comment type="catalytic activity">
    <reaction evidence="1">
        <text>Hydrolysis of terminal non-reducing N-acetyl-D-hexosamine residues in N-acetyl-beta-D-hexosaminides.</text>
        <dbReference type="EC" id="3.2.1.52"/>
    </reaction>
</comment>
<evidence type="ECO:0000259" key="9">
    <source>
        <dbReference type="Pfam" id="PF13290"/>
    </source>
</evidence>
<evidence type="ECO:0000313" key="10">
    <source>
        <dbReference type="EMBL" id="MCU7548798.1"/>
    </source>
</evidence>
<evidence type="ECO:0000256" key="3">
    <source>
        <dbReference type="ARBA" id="ARBA00012663"/>
    </source>
</evidence>
<dbReference type="SUPFAM" id="SSF55545">
    <property type="entry name" value="beta-N-acetylhexosaminidase-like domain"/>
    <property type="match status" value="1"/>
</dbReference>
<dbReference type="InterPro" id="IPR029018">
    <property type="entry name" value="Hex-like_dom2"/>
</dbReference>
<dbReference type="GO" id="GO:0004563">
    <property type="term" value="F:beta-N-acetylhexosaminidase activity"/>
    <property type="evidence" value="ECO:0007669"/>
    <property type="project" value="UniProtKB-EC"/>
</dbReference>
<dbReference type="PRINTS" id="PR00738">
    <property type="entry name" value="GLHYDRLASE20"/>
</dbReference>
<dbReference type="Pfam" id="PF00728">
    <property type="entry name" value="Glyco_hydro_20"/>
    <property type="match status" value="1"/>
</dbReference>
<reference evidence="10" key="1">
    <citation type="submission" date="2022-09" db="EMBL/GenBank/DDBJ databases">
        <authorList>
            <person name="Yuan C."/>
            <person name="Ke Z."/>
        </authorList>
    </citation>
    <scope>NUCLEOTIDE SEQUENCE</scope>
    <source>
        <strain evidence="10">LB-8</strain>
    </source>
</reference>
<reference evidence="10" key="2">
    <citation type="submission" date="2023-04" db="EMBL/GenBank/DDBJ databases">
        <title>Paracnuella aquatica gen. nov., sp. nov., a member of the family Chitinophagaceae isolated from a hot spring.</title>
        <authorList>
            <person name="Wang C."/>
        </authorList>
    </citation>
    <scope>NUCLEOTIDE SEQUENCE</scope>
    <source>
        <strain evidence="10">LB-8</strain>
    </source>
</reference>
<dbReference type="GO" id="GO:0016020">
    <property type="term" value="C:membrane"/>
    <property type="evidence" value="ECO:0007669"/>
    <property type="project" value="TreeGrafter"/>
</dbReference>
<evidence type="ECO:0000313" key="11">
    <source>
        <dbReference type="Proteomes" id="UP001155483"/>
    </source>
</evidence>
<proteinExistence type="inferred from homology"/>
<dbReference type="PANTHER" id="PTHR22600">
    <property type="entry name" value="BETA-HEXOSAMINIDASE"/>
    <property type="match status" value="1"/>
</dbReference>
<evidence type="ECO:0000256" key="2">
    <source>
        <dbReference type="ARBA" id="ARBA00006285"/>
    </source>
</evidence>
<evidence type="ECO:0000256" key="1">
    <source>
        <dbReference type="ARBA" id="ARBA00001231"/>
    </source>
</evidence>
<organism evidence="10 11">
    <name type="scientific">Paraflavisolibacter caeni</name>
    <dbReference type="NCBI Taxonomy" id="2982496"/>
    <lineage>
        <taxon>Bacteria</taxon>
        <taxon>Pseudomonadati</taxon>
        <taxon>Bacteroidota</taxon>
        <taxon>Chitinophagia</taxon>
        <taxon>Chitinophagales</taxon>
        <taxon>Chitinophagaceae</taxon>
        <taxon>Paraflavisolibacter</taxon>
    </lineage>
</organism>
<dbReference type="RefSeq" id="WP_279296243.1">
    <property type="nucleotide sequence ID" value="NZ_JAOTIF010000003.1"/>
</dbReference>
<dbReference type="InterPro" id="IPR015882">
    <property type="entry name" value="HEX_bac_N"/>
</dbReference>
<evidence type="ECO:0000256" key="4">
    <source>
        <dbReference type="ARBA" id="ARBA00022801"/>
    </source>
</evidence>
<dbReference type="InterPro" id="IPR059177">
    <property type="entry name" value="GH29D-like_dom"/>
</dbReference>
<name>A0A9X3BHH7_9BACT</name>
<evidence type="ECO:0000256" key="6">
    <source>
        <dbReference type="PIRSR" id="PIRSR625705-1"/>
    </source>
</evidence>
<dbReference type="Proteomes" id="UP001155483">
    <property type="component" value="Unassembled WGS sequence"/>
</dbReference>
<dbReference type="InterPro" id="IPR025705">
    <property type="entry name" value="Beta_hexosaminidase_sua/sub"/>
</dbReference>
<keyword evidence="4" id="KW-0378">Hydrolase</keyword>
<evidence type="ECO:0000259" key="8">
    <source>
        <dbReference type="Pfam" id="PF02838"/>
    </source>
</evidence>
<keyword evidence="11" id="KW-1185">Reference proteome</keyword>
<gene>
    <name evidence="10" type="ORF">OCK74_06695</name>
</gene>
<evidence type="ECO:0000256" key="5">
    <source>
        <dbReference type="ARBA" id="ARBA00023295"/>
    </source>
</evidence>
<dbReference type="CDD" id="cd06563">
    <property type="entry name" value="GH20_chitobiase-like"/>
    <property type="match status" value="1"/>
</dbReference>
<feature type="domain" description="Glycoside hydrolase family 20 catalytic" evidence="7">
    <location>
        <begin position="141"/>
        <end position="502"/>
    </location>
</feature>
<dbReference type="Pfam" id="PF02838">
    <property type="entry name" value="Glyco_hydro_20b"/>
    <property type="match status" value="1"/>
</dbReference>
<evidence type="ECO:0000259" key="7">
    <source>
        <dbReference type="Pfam" id="PF00728"/>
    </source>
</evidence>
<comment type="caution">
    <text evidence="10">The sequence shown here is derived from an EMBL/GenBank/DDBJ whole genome shotgun (WGS) entry which is preliminary data.</text>
</comment>
<dbReference type="SUPFAM" id="SSF51445">
    <property type="entry name" value="(Trans)glycosidases"/>
    <property type="match status" value="1"/>
</dbReference>
<protein>
    <recommendedName>
        <fullName evidence="3">beta-N-acetylhexosaminidase</fullName>
        <ecNumber evidence="3">3.2.1.52</ecNumber>
    </recommendedName>
</protein>
<keyword evidence="5" id="KW-0326">Glycosidase</keyword>
<dbReference type="PANTHER" id="PTHR22600:SF57">
    <property type="entry name" value="BETA-N-ACETYLHEXOSAMINIDASE"/>
    <property type="match status" value="1"/>
</dbReference>
<comment type="similarity">
    <text evidence="2">Belongs to the glycosyl hydrolase 20 family.</text>
</comment>
<dbReference type="GO" id="GO:0005975">
    <property type="term" value="P:carbohydrate metabolic process"/>
    <property type="evidence" value="ECO:0007669"/>
    <property type="project" value="InterPro"/>
</dbReference>
<feature type="active site" description="Proton donor" evidence="6">
    <location>
        <position position="333"/>
    </location>
</feature>
<feature type="domain" description="GH29D-like beta-sandwich" evidence="9">
    <location>
        <begin position="547"/>
        <end position="602"/>
    </location>
</feature>
<dbReference type="EC" id="3.2.1.52" evidence="3"/>
<dbReference type="Gene3D" id="3.30.379.10">
    <property type="entry name" value="Chitobiase/beta-hexosaminidase domain 2-like"/>
    <property type="match status" value="1"/>
</dbReference>